<organism evidence="3 4">
    <name type="scientific">Flavobacterium ponti</name>
    <dbReference type="NCBI Taxonomy" id="665133"/>
    <lineage>
        <taxon>Bacteria</taxon>
        <taxon>Pseudomonadati</taxon>
        <taxon>Bacteroidota</taxon>
        <taxon>Flavobacteriia</taxon>
        <taxon>Flavobacteriales</taxon>
        <taxon>Flavobacteriaceae</taxon>
        <taxon>Flavobacterium</taxon>
    </lineage>
</organism>
<feature type="domain" description="DUF5916" evidence="2">
    <location>
        <begin position="230"/>
        <end position="799"/>
    </location>
</feature>
<dbReference type="Pfam" id="PF06452">
    <property type="entry name" value="CBM9_1"/>
    <property type="match status" value="1"/>
</dbReference>
<dbReference type="Proteomes" id="UP001595885">
    <property type="component" value="Unassembled WGS sequence"/>
</dbReference>
<proteinExistence type="predicted"/>
<evidence type="ECO:0000259" key="2">
    <source>
        <dbReference type="Pfam" id="PF19313"/>
    </source>
</evidence>
<reference evidence="4" key="1">
    <citation type="journal article" date="2019" name="Int. J. Syst. Evol. Microbiol.">
        <title>The Global Catalogue of Microorganisms (GCM) 10K type strain sequencing project: providing services to taxonomists for standard genome sequencing and annotation.</title>
        <authorList>
            <consortium name="The Broad Institute Genomics Platform"/>
            <consortium name="The Broad Institute Genome Sequencing Center for Infectious Disease"/>
            <person name="Wu L."/>
            <person name="Ma J."/>
        </authorList>
    </citation>
    <scope>NUCLEOTIDE SEQUENCE [LARGE SCALE GENOMIC DNA]</scope>
    <source>
        <strain evidence="4">CCUG 50349</strain>
    </source>
</reference>
<dbReference type="Gene3D" id="2.60.40.1190">
    <property type="match status" value="1"/>
</dbReference>
<dbReference type="Pfam" id="PF19313">
    <property type="entry name" value="DUF5916"/>
    <property type="match status" value="1"/>
</dbReference>
<keyword evidence="4" id="KW-1185">Reference proteome</keyword>
<dbReference type="CDD" id="cd09618">
    <property type="entry name" value="CBM9_like_2"/>
    <property type="match status" value="1"/>
</dbReference>
<feature type="domain" description="Carbohydrate-binding" evidence="1">
    <location>
        <begin position="39"/>
        <end position="193"/>
    </location>
</feature>
<evidence type="ECO:0000313" key="4">
    <source>
        <dbReference type="Proteomes" id="UP001595885"/>
    </source>
</evidence>
<gene>
    <name evidence="3" type="ORF">ACFO3U_03655</name>
</gene>
<dbReference type="InterPro" id="IPR010502">
    <property type="entry name" value="Carb-bd_dom_fam9"/>
</dbReference>
<dbReference type="EMBL" id="JBHSGW010000002">
    <property type="protein sequence ID" value="MFC4739079.1"/>
    <property type="molecule type" value="Genomic_DNA"/>
</dbReference>
<dbReference type="InterPro" id="IPR045670">
    <property type="entry name" value="DUF5916"/>
</dbReference>
<name>A0ABV9P571_9FLAO</name>
<comment type="caution">
    <text evidence="3">The sequence shown here is derived from an EMBL/GenBank/DDBJ whole genome shotgun (WGS) entry which is preliminary data.</text>
</comment>
<evidence type="ECO:0000313" key="3">
    <source>
        <dbReference type="EMBL" id="MFC4739079.1"/>
    </source>
</evidence>
<dbReference type="RefSeq" id="WP_379738375.1">
    <property type="nucleotide sequence ID" value="NZ_JBHSGW010000002.1"/>
</dbReference>
<evidence type="ECO:0000259" key="1">
    <source>
        <dbReference type="Pfam" id="PF06452"/>
    </source>
</evidence>
<protein>
    <submittedName>
        <fullName evidence="3">DUF5916 domain-containing protein</fullName>
    </submittedName>
</protein>
<accession>A0ABV9P571</accession>
<sequence>MLKRLLYLYVLTLSTYAVNSQTSNKKVAQAHRVSNHIAVDGKLNEEEWNNALPLKDFIMFYPDNGKEENPDKKTEVKILYDDDAIYVGATMYDNPENILKEIKLRDQFGTSDHFGVFFNGFNDNQLEYRFFISAAGVQLDAIATSAGEDYTWDAIWDCKVKITENSWVAEFKIPYAALRFSENEKQIWGLNMYREIKKDNTSYCWNFIDSNLNNEVVQAGILEGIENIKPPTRLFFIPYTSYYHNNNDNGSDNKFKIGMDIKYGINDSFTLDAILVPDFGQTTFDNVNLVLGPFEQQFNENRPFFTEGTDLFNKGNLFYSRRIGGAPILEPILSADEEITENPNTTNLLNAVKISGRTSKGLGIGFLNAITEDTYAEISNTTTNQTRKELIEPFTNFNIFVLDQRFRKNSSVSFINTSVIRNGSPRDANVSGLIFDLNTRANTYKLSGDSKFSYINDFGTIKRGTNSSLFFGDTKGKYQYGFGSGYISKNYDHNDLGIIFRNNYYSFNTNGSYRTLKKTSHFNNIKLQSDINTEFENSTNKLQLGTISFTGDFFSLKNDALKLNATLSPFETFDFYFPGIDGRYNYNPKYFDLTSVISSNRNRRYSFDLTGNFVKHDQPGRKSYTISLGQEYRFSDKFFVRYGVRGIKDRNDIGLVDYNNNNIIYARRDINTLEHQITSKYSINNVMNFNLKVRYYWANAINNKFLTLREDGYFDDNTTYNLNKNINQNIWNFDLSYTWWFAPGSLVSVLYRNNASLAERNFNTNFSNNLKNVLSNNPNNTISISFRYYIDYNQAKNIF</sequence>
<dbReference type="SUPFAM" id="SSF49344">
    <property type="entry name" value="CBD9-like"/>
    <property type="match status" value="1"/>
</dbReference>